<dbReference type="OrthoDB" id="7172915at2"/>
<evidence type="ECO:0000313" key="2">
    <source>
        <dbReference type="Proteomes" id="UP000192936"/>
    </source>
</evidence>
<gene>
    <name evidence="1" type="ORF">SAMN02982917_3194</name>
</gene>
<dbReference type="Pfam" id="PF13366">
    <property type="entry name" value="PDDEXK_3"/>
    <property type="match status" value="1"/>
</dbReference>
<dbReference type="AlphaFoldDB" id="A0A1X7G3C4"/>
<dbReference type="STRING" id="286727.SAMN02982917_3194"/>
<accession>A0A1X7G3C4</accession>
<dbReference type="EMBL" id="FXAK01000007">
    <property type="protein sequence ID" value="SMF63235.1"/>
    <property type="molecule type" value="Genomic_DNA"/>
</dbReference>
<dbReference type="InterPro" id="IPR026350">
    <property type="entry name" value="GxxExxY"/>
</dbReference>
<name>A0A1X7G3C4_9PROT</name>
<evidence type="ECO:0000313" key="1">
    <source>
        <dbReference type="EMBL" id="SMF63235.1"/>
    </source>
</evidence>
<organism evidence="1 2">
    <name type="scientific">Azospirillum oryzae</name>
    <dbReference type="NCBI Taxonomy" id="286727"/>
    <lineage>
        <taxon>Bacteria</taxon>
        <taxon>Pseudomonadati</taxon>
        <taxon>Pseudomonadota</taxon>
        <taxon>Alphaproteobacteria</taxon>
        <taxon>Rhodospirillales</taxon>
        <taxon>Azospirillaceae</taxon>
        <taxon>Azospirillum</taxon>
    </lineage>
</organism>
<proteinExistence type="predicted"/>
<reference evidence="1 2" key="1">
    <citation type="submission" date="2017-04" db="EMBL/GenBank/DDBJ databases">
        <authorList>
            <person name="Afonso C.L."/>
            <person name="Miller P.J."/>
            <person name="Scott M.A."/>
            <person name="Spackman E."/>
            <person name="Goraichik I."/>
            <person name="Dimitrov K.M."/>
            <person name="Suarez D.L."/>
            <person name="Swayne D.E."/>
        </authorList>
    </citation>
    <scope>NUCLEOTIDE SEQUENCE [LARGE SCALE GENOMIC DNA]</scope>
    <source>
        <strain evidence="1 2">A2P</strain>
    </source>
</reference>
<sequence length="131" mass="14238">MKVSLGDALDGLTERIVGAAFAVHSGLGHGFVEAVYKKALLRELADCGLAAVAEVPFQVRYKDDPVGSYYADIVVEGQVIIELKACEALGDSHVRQVLNYLHVSGLPTALLFNFAEPRLAIRRVLPRSRHP</sequence>
<dbReference type="RefSeq" id="WP_085087042.1">
    <property type="nucleotide sequence ID" value="NZ_FXAK01000007.1"/>
</dbReference>
<dbReference type="NCBIfam" id="TIGR04256">
    <property type="entry name" value="GxxExxY"/>
    <property type="match status" value="1"/>
</dbReference>
<dbReference type="Proteomes" id="UP000192936">
    <property type="component" value="Unassembled WGS sequence"/>
</dbReference>
<protein>
    <submittedName>
        <fullName evidence="1">GxxExxY protein</fullName>
    </submittedName>
</protein>